<comment type="function">
    <text evidence="7">Nucleoside triphosphate pyrophosphatase that hydrolyzes 7-methyl-GTP (m(7)GTP). May have a dual role in cell division arrest and in preventing the incorporation of modified nucleotides into cellular nucleic acids.</text>
</comment>
<keyword evidence="4 9" id="KW-0378">Hydrolase</keyword>
<feature type="site" description="Important for substrate specificity" evidence="9">
    <location>
        <position position="76"/>
    </location>
</feature>
<dbReference type="AlphaFoldDB" id="A0A379G9G9"/>
<dbReference type="CDD" id="cd00555">
    <property type="entry name" value="Maf"/>
    <property type="match status" value="1"/>
</dbReference>
<comment type="similarity">
    <text evidence="8">Belongs to the Maf family. YceF subfamily.</text>
</comment>
<dbReference type="NCBIfam" id="TIGR00172">
    <property type="entry name" value="maf"/>
    <property type="match status" value="1"/>
</dbReference>
<sequence>MSYKDYHIILASNSPRRKELLRGLDIAFDVRVLPNIAETYPNTIAPSDVAAYISSEKADAYKDAITDNELVITADTVVIVDNEILGKPHNNAEAKQMLHKISGRQHQVVTAVCLTTTKKQRCFSVSTNVTFKQLTEEEVNYYVETYRPLDKAGAYGIQEWIGYIGVTSLEGSYFNVMGLPVQRIWEELNAF</sequence>
<dbReference type="FunFam" id="3.90.950.10:FF:000005">
    <property type="entry name" value="7-methyl-GTP pyrophosphatase"/>
    <property type="match status" value="1"/>
</dbReference>
<comment type="subcellular location">
    <subcellularLocation>
        <location evidence="2 9">Cytoplasm</location>
    </subcellularLocation>
</comment>
<comment type="cofactor">
    <cofactor evidence="1 9">
        <name>a divalent metal cation</name>
        <dbReference type="ChEBI" id="CHEBI:60240"/>
    </cofactor>
</comment>
<protein>
    <recommendedName>
        <fullName evidence="9">dTTP/UTP pyrophosphatase</fullName>
        <shortName evidence="9">dTTPase/UTPase</shortName>
        <ecNumber evidence="9">3.6.1.9</ecNumber>
    </recommendedName>
    <alternativeName>
        <fullName evidence="9">Nucleoside triphosphate pyrophosphatase</fullName>
    </alternativeName>
    <alternativeName>
        <fullName evidence="9">Nucleotide pyrophosphatase</fullName>
        <shortName evidence="9">Nucleotide PPase</shortName>
    </alternativeName>
</protein>
<proteinExistence type="inferred from homology"/>
<dbReference type="EC" id="3.6.1.9" evidence="9"/>
<gene>
    <name evidence="10" type="primary">maf</name>
    <name evidence="10" type="ORF">NCTC13043_02022</name>
</gene>
<evidence type="ECO:0000256" key="3">
    <source>
        <dbReference type="ARBA" id="ARBA00022490"/>
    </source>
</evidence>
<dbReference type="RefSeq" id="WP_115083966.1">
    <property type="nucleotide sequence ID" value="NZ_CAUQQE010000005.1"/>
</dbReference>
<feature type="site" description="Important for substrate specificity" evidence="9">
    <location>
        <position position="158"/>
    </location>
</feature>
<dbReference type="Proteomes" id="UP000254235">
    <property type="component" value="Unassembled WGS sequence"/>
</dbReference>
<comment type="catalytic activity">
    <reaction evidence="9">
        <text>dTTP + H2O = dTMP + diphosphate + H(+)</text>
        <dbReference type="Rhea" id="RHEA:28534"/>
        <dbReference type="ChEBI" id="CHEBI:15377"/>
        <dbReference type="ChEBI" id="CHEBI:15378"/>
        <dbReference type="ChEBI" id="CHEBI:33019"/>
        <dbReference type="ChEBI" id="CHEBI:37568"/>
        <dbReference type="ChEBI" id="CHEBI:63528"/>
        <dbReference type="EC" id="3.6.1.9"/>
    </reaction>
</comment>
<evidence type="ECO:0000256" key="1">
    <source>
        <dbReference type="ARBA" id="ARBA00001968"/>
    </source>
</evidence>
<dbReference type="Gene3D" id="3.90.950.10">
    <property type="match status" value="1"/>
</dbReference>
<dbReference type="EMBL" id="UGTP01000002">
    <property type="protein sequence ID" value="SUC37532.1"/>
    <property type="molecule type" value="Genomic_DNA"/>
</dbReference>
<feature type="site" description="Important for substrate specificity" evidence="9">
    <location>
        <position position="16"/>
    </location>
</feature>
<evidence type="ECO:0000256" key="7">
    <source>
        <dbReference type="ARBA" id="ARBA00053369"/>
    </source>
</evidence>
<keyword evidence="5 9" id="KW-0546">Nucleotide metabolism</keyword>
<comment type="catalytic activity">
    <reaction evidence="6">
        <text>N(7)-methyl-GTP + H2O = N(7)-methyl-GMP + diphosphate + H(+)</text>
        <dbReference type="Rhea" id="RHEA:58744"/>
        <dbReference type="ChEBI" id="CHEBI:15377"/>
        <dbReference type="ChEBI" id="CHEBI:15378"/>
        <dbReference type="ChEBI" id="CHEBI:33019"/>
        <dbReference type="ChEBI" id="CHEBI:58285"/>
        <dbReference type="ChEBI" id="CHEBI:87133"/>
    </reaction>
</comment>
<dbReference type="GO" id="GO:0036221">
    <property type="term" value="F:UTP diphosphatase activity"/>
    <property type="evidence" value="ECO:0007669"/>
    <property type="project" value="RHEA"/>
</dbReference>
<evidence type="ECO:0000313" key="11">
    <source>
        <dbReference type="Proteomes" id="UP000254235"/>
    </source>
</evidence>
<dbReference type="PANTHER" id="PTHR43213:SF5">
    <property type="entry name" value="BIFUNCTIONAL DTTP_UTP PYROPHOSPHATASE_METHYLTRANSFERASE PROTEIN-RELATED"/>
    <property type="match status" value="1"/>
</dbReference>
<dbReference type="GO" id="GO:0036218">
    <property type="term" value="F:dTTP diphosphatase activity"/>
    <property type="evidence" value="ECO:0007669"/>
    <property type="project" value="RHEA"/>
</dbReference>
<evidence type="ECO:0000313" key="10">
    <source>
        <dbReference type="EMBL" id="SUC37532.1"/>
    </source>
</evidence>
<comment type="caution">
    <text evidence="9">Lacks conserved residue(s) required for the propagation of feature annotation.</text>
</comment>
<dbReference type="PANTHER" id="PTHR43213">
    <property type="entry name" value="BIFUNCTIONAL DTTP/UTP PYROPHOSPHATASE/METHYLTRANSFERASE PROTEIN-RELATED"/>
    <property type="match status" value="1"/>
</dbReference>
<organism evidence="10 11">
    <name type="scientific">Prevotella pallens</name>
    <dbReference type="NCBI Taxonomy" id="60133"/>
    <lineage>
        <taxon>Bacteria</taxon>
        <taxon>Pseudomonadati</taxon>
        <taxon>Bacteroidota</taxon>
        <taxon>Bacteroidia</taxon>
        <taxon>Bacteroidales</taxon>
        <taxon>Prevotellaceae</taxon>
        <taxon>Prevotella</taxon>
    </lineage>
</organism>
<reference evidence="10 11" key="1">
    <citation type="submission" date="2018-06" db="EMBL/GenBank/DDBJ databases">
        <authorList>
            <consortium name="Pathogen Informatics"/>
            <person name="Doyle S."/>
        </authorList>
    </citation>
    <scope>NUCLEOTIDE SEQUENCE [LARGE SCALE GENOMIC DNA]</scope>
    <source>
        <strain evidence="10 11">NCTC13043</strain>
    </source>
</reference>
<keyword evidence="3 9" id="KW-0963">Cytoplasm</keyword>
<evidence type="ECO:0000256" key="9">
    <source>
        <dbReference type="HAMAP-Rule" id="MF_00528"/>
    </source>
</evidence>
<comment type="similarity">
    <text evidence="9">Belongs to the Maf family. YhdE subfamily.</text>
</comment>
<dbReference type="InterPro" id="IPR003697">
    <property type="entry name" value="Maf-like"/>
</dbReference>
<evidence type="ECO:0000256" key="2">
    <source>
        <dbReference type="ARBA" id="ARBA00004496"/>
    </source>
</evidence>
<name>A0A379G9G9_9BACT</name>
<dbReference type="InterPro" id="IPR029001">
    <property type="entry name" value="ITPase-like_fam"/>
</dbReference>
<comment type="catalytic activity">
    <reaction evidence="9">
        <text>UTP + H2O = UMP + diphosphate + H(+)</text>
        <dbReference type="Rhea" id="RHEA:29395"/>
        <dbReference type="ChEBI" id="CHEBI:15377"/>
        <dbReference type="ChEBI" id="CHEBI:15378"/>
        <dbReference type="ChEBI" id="CHEBI:33019"/>
        <dbReference type="ChEBI" id="CHEBI:46398"/>
        <dbReference type="ChEBI" id="CHEBI:57865"/>
        <dbReference type="EC" id="3.6.1.9"/>
    </reaction>
</comment>
<dbReference type="GO" id="GO:0009117">
    <property type="term" value="P:nucleotide metabolic process"/>
    <property type="evidence" value="ECO:0007669"/>
    <property type="project" value="UniProtKB-KW"/>
</dbReference>
<dbReference type="OrthoDB" id="9807767at2"/>
<dbReference type="HAMAP" id="MF_00528">
    <property type="entry name" value="Maf"/>
    <property type="match status" value="1"/>
</dbReference>
<evidence type="ECO:0000256" key="5">
    <source>
        <dbReference type="ARBA" id="ARBA00023080"/>
    </source>
</evidence>
<evidence type="ECO:0000256" key="4">
    <source>
        <dbReference type="ARBA" id="ARBA00022801"/>
    </source>
</evidence>
<comment type="function">
    <text evidence="9">Nucleoside triphosphate pyrophosphatase that hydrolyzes dTTP and UTP. May have a dual role in cell division arrest and in preventing the incorporation of modified nucleotides into cellular nucleic acids.</text>
</comment>
<evidence type="ECO:0000256" key="8">
    <source>
        <dbReference type="ARBA" id="ARBA00060749"/>
    </source>
</evidence>
<dbReference type="Pfam" id="PF02545">
    <property type="entry name" value="Maf"/>
    <property type="match status" value="1"/>
</dbReference>
<dbReference type="GO" id="GO:0005737">
    <property type="term" value="C:cytoplasm"/>
    <property type="evidence" value="ECO:0007669"/>
    <property type="project" value="UniProtKB-SubCell"/>
</dbReference>
<dbReference type="PIRSF" id="PIRSF006305">
    <property type="entry name" value="Maf"/>
    <property type="match status" value="1"/>
</dbReference>
<evidence type="ECO:0000256" key="6">
    <source>
        <dbReference type="ARBA" id="ARBA00050213"/>
    </source>
</evidence>
<dbReference type="GeneID" id="78571661"/>
<accession>A0A379G9G9</accession>
<dbReference type="SUPFAM" id="SSF52972">
    <property type="entry name" value="ITPase-like"/>
    <property type="match status" value="1"/>
</dbReference>
<feature type="active site" description="Proton acceptor" evidence="9">
    <location>
        <position position="75"/>
    </location>
</feature>